<accession>A0A9X1SBH6</accession>
<name>A0A9X1SBH6_9MICC</name>
<evidence type="ECO:0000313" key="1">
    <source>
        <dbReference type="EMBL" id="MCC3296397.1"/>
    </source>
</evidence>
<dbReference type="AlphaFoldDB" id="A0A9X1SBH6"/>
<evidence type="ECO:0000313" key="2">
    <source>
        <dbReference type="Proteomes" id="UP001139158"/>
    </source>
</evidence>
<dbReference type="EMBL" id="JAJFZV010000001">
    <property type="protein sequence ID" value="MCC3296397.1"/>
    <property type="molecule type" value="Genomic_DNA"/>
</dbReference>
<sequence>MLEFHDDVMLRLVGRQPNWMDPGTIPPGLDALVRWPELFRHLPSETTTAVRQTCSAIWYAGWAAPDRRDVADLVAELSGDIDLGEYRRRMRVRYPGVSDYSSPV</sequence>
<gene>
    <name evidence="1" type="ORF">LJ757_01080</name>
</gene>
<organism evidence="1 2">
    <name type="scientific">Arthrobacter caoxuetaonis</name>
    <dbReference type="NCBI Taxonomy" id="2886935"/>
    <lineage>
        <taxon>Bacteria</taxon>
        <taxon>Bacillati</taxon>
        <taxon>Actinomycetota</taxon>
        <taxon>Actinomycetes</taxon>
        <taxon>Micrococcales</taxon>
        <taxon>Micrococcaceae</taxon>
        <taxon>Arthrobacter</taxon>
    </lineage>
</organism>
<proteinExistence type="predicted"/>
<dbReference type="RefSeq" id="WP_227894130.1">
    <property type="nucleotide sequence ID" value="NZ_CP099466.1"/>
</dbReference>
<comment type="caution">
    <text evidence="1">The sequence shown here is derived from an EMBL/GenBank/DDBJ whole genome shotgun (WGS) entry which is preliminary data.</text>
</comment>
<reference evidence="1" key="1">
    <citation type="submission" date="2021-10" db="EMBL/GenBank/DDBJ databases">
        <title>Novel species in genus Arthrobacter.</title>
        <authorList>
            <person name="Liu Y."/>
        </authorList>
    </citation>
    <scope>NUCLEOTIDE SEQUENCE</scope>
    <source>
        <strain evidence="1">Zg-Y453</strain>
    </source>
</reference>
<protein>
    <submittedName>
        <fullName evidence="1">Uncharacterized protein</fullName>
    </submittedName>
</protein>
<dbReference type="Proteomes" id="UP001139158">
    <property type="component" value="Unassembled WGS sequence"/>
</dbReference>
<keyword evidence="2" id="KW-1185">Reference proteome</keyword>